<dbReference type="InterPro" id="IPR017441">
    <property type="entry name" value="Protein_kinase_ATP_BS"/>
</dbReference>
<keyword evidence="10" id="KW-1185">Reference proteome</keyword>
<dbReference type="PANTHER" id="PTHR24345:SF0">
    <property type="entry name" value="CELL CYCLE SERINE_THREONINE-PROTEIN KINASE CDC5_MSD2"/>
    <property type="match status" value="1"/>
</dbReference>
<evidence type="ECO:0000256" key="6">
    <source>
        <dbReference type="PROSITE-ProRule" id="PRU10141"/>
    </source>
</evidence>
<evidence type="ECO:0000313" key="9">
    <source>
        <dbReference type="EMBL" id="KAJ5232865.1"/>
    </source>
</evidence>
<dbReference type="SMART" id="SM00220">
    <property type="entry name" value="S_TKc"/>
    <property type="match status" value="1"/>
</dbReference>
<dbReference type="InterPro" id="IPR000719">
    <property type="entry name" value="Prot_kinase_dom"/>
</dbReference>
<dbReference type="EMBL" id="JAPQKS010000004">
    <property type="protein sequence ID" value="KAJ5232865.1"/>
    <property type="molecule type" value="Genomic_DNA"/>
</dbReference>
<feature type="region of interest" description="Disordered" evidence="7">
    <location>
        <begin position="500"/>
        <end position="694"/>
    </location>
</feature>
<dbReference type="SUPFAM" id="SSF56112">
    <property type="entry name" value="Protein kinase-like (PK-like)"/>
    <property type="match status" value="1"/>
</dbReference>
<feature type="region of interest" description="Disordered" evidence="7">
    <location>
        <begin position="1"/>
        <end position="55"/>
    </location>
</feature>
<dbReference type="OrthoDB" id="408964at2759"/>
<dbReference type="PANTHER" id="PTHR24345">
    <property type="entry name" value="SERINE/THREONINE-PROTEIN KINASE PLK"/>
    <property type="match status" value="1"/>
</dbReference>
<dbReference type="GO" id="GO:0000922">
    <property type="term" value="C:spindle pole"/>
    <property type="evidence" value="ECO:0007669"/>
    <property type="project" value="TreeGrafter"/>
</dbReference>
<proteinExistence type="predicted"/>
<dbReference type="GeneID" id="83202420"/>
<comment type="caution">
    <text evidence="9">The sequence shown here is derived from an EMBL/GenBank/DDBJ whole genome shotgun (WGS) entry which is preliminary data.</text>
</comment>
<evidence type="ECO:0000256" key="2">
    <source>
        <dbReference type="ARBA" id="ARBA00022679"/>
    </source>
</evidence>
<evidence type="ECO:0000256" key="3">
    <source>
        <dbReference type="ARBA" id="ARBA00022741"/>
    </source>
</evidence>
<feature type="compositionally biased region" description="Polar residues" evidence="7">
    <location>
        <begin position="672"/>
        <end position="694"/>
    </location>
</feature>
<keyword evidence="3 6" id="KW-0547">Nucleotide-binding</keyword>
<feature type="compositionally biased region" description="Polar residues" evidence="7">
    <location>
        <begin position="1"/>
        <end position="12"/>
    </location>
</feature>
<dbReference type="PROSITE" id="PS00108">
    <property type="entry name" value="PROTEIN_KINASE_ST"/>
    <property type="match status" value="1"/>
</dbReference>
<name>A0A9W9P057_9EURO</name>
<dbReference type="InterPro" id="IPR008271">
    <property type="entry name" value="Ser/Thr_kinase_AS"/>
</dbReference>
<dbReference type="SUPFAM" id="SSF82615">
    <property type="entry name" value="Polo-box domain"/>
    <property type="match status" value="2"/>
</dbReference>
<dbReference type="GO" id="GO:0005634">
    <property type="term" value="C:nucleus"/>
    <property type="evidence" value="ECO:0007669"/>
    <property type="project" value="TreeGrafter"/>
</dbReference>
<dbReference type="PROSITE" id="PS50011">
    <property type="entry name" value="PROTEIN_KINASE_DOM"/>
    <property type="match status" value="1"/>
</dbReference>
<feature type="compositionally biased region" description="Low complexity" evidence="7">
    <location>
        <begin position="26"/>
        <end position="40"/>
    </location>
</feature>
<dbReference type="Gene3D" id="1.10.510.10">
    <property type="entry name" value="Transferase(Phosphotransferase) domain 1"/>
    <property type="match status" value="1"/>
</dbReference>
<sequence length="1123" mass="124569">MEPLSPRSTNQLIKPKSIMDRKVVDSKPAAAAGQKASSSKNHADPPPALVPEPEDGGERYSIGGFLGKGGFAVCYEGTLARNGRVYAMKVVRSQMPQKKMEEKFRTELQIHSKMRHPFIVQFYRAFAFEQSTYVVLELCPNGSVMDMVRKRRFLTLPEVRRFMIQLCAAVKYLHKRFVAHRDLKMGNLFLDQDMNIKVGDFGLAAMILSDKDAKRRNTLCGTPNYIAPEVLDKSKGGHTQKVDIWSLGVICFAMLTGYPPFQSKTQEEIYRKVRSLTYVWPKDTENFNFIPEEAKDLVSACLNLVDEERPDPDDIVEHPFFNMYDGCIPRQLDPACRYNKPLWLKDQAPRGDSMVSGYGLDSDEKLRAYVLQVDDPSQRYHSCKAAFYSLCGVGKKPDGTARKSVGRNCSKSAYSECETEDARGLRPVVPLPMDFVYRWPHDIDGDWCLVENSRKSIRTEESAMESSVLSRSSVTSVRTNTLAASRTNAALVAAQQRRLEGQSHAATLRARPGGGSVRGMPGTAEPKSPVRGHQDMREQGLAPPTIGDAPSGGLAERPIRTRRMASSSQAPTVREMENRVAPQLNKSTSMPSGLTIGKTRSQSRRLEAASQAPRLPSVAASEPKVAPSAEERRIAGRNTSLRSTSRPDLKIAADHAERPRSSALEEPPRSAMASSMTQGISRSNSKGASSKARSSLGLSPLFHHEDLCELLPGTSLTEVNTDIRLMLSNLLNHSSSRRRNGPRKQPHAYVIKWVDYTNRYGIGYVLDDGSVGCVFKGENGQPATSVVVRDGEKHIRRKARSVDTPEEKGIPYSEADYLIPRNGSPVEFYENDDDSTLGCRGIRRGYISPSLFDARTSKAMRLRVNAGSETERSDSEKIKRVKLVDQFGKYMIGSLGRHGDEGVNDEELSAHTSGQFIKFYQRLGNVGIWGFGDGAFQFNFPDHTKLVIAPGRTRSSSPWIDFYHLSPSAARYFAAKGKMHPSGFDTRAVASDEASTFLSIANGESLSSIEDRIRDILDANSFVQKISFIKDVFKVWMKHGRLGGRPSSLSAPGEDSSTPEMFWQGTQERAQPGAHGTKYVWVTVGAPGGDGEYRSVMLKETDKERRTGQRSGGELISTRRWIC</sequence>
<dbReference type="GO" id="GO:0005816">
    <property type="term" value="C:spindle pole body"/>
    <property type="evidence" value="ECO:0007669"/>
    <property type="project" value="TreeGrafter"/>
</dbReference>
<dbReference type="Proteomes" id="UP001150941">
    <property type="component" value="Unassembled WGS sequence"/>
</dbReference>
<dbReference type="GO" id="GO:0004674">
    <property type="term" value="F:protein serine/threonine kinase activity"/>
    <property type="evidence" value="ECO:0007669"/>
    <property type="project" value="UniProtKB-KW"/>
</dbReference>
<evidence type="ECO:0000256" key="4">
    <source>
        <dbReference type="ARBA" id="ARBA00022777"/>
    </source>
</evidence>
<keyword evidence="2" id="KW-0808">Transferase</keyword>
<dbReference type="InterPro" id="IPR036947">
    <property type="entry name" value="POLO_box_dom_sf"/>
</dbReference>
<keyword evidence="5 6" id="KW-0067">ATP-binding</keyword>
<dbReference type="FunFam" id="3.30.200.20:FF:000042">
    <property type="entry name" value="Aurora kinase A"/>
    <property type="match status" value="1"/>
</dbReference>
<dbReference type="GO" id="GO:0005737">
    <property type="term" value="C:cytoplasm"/>
    <property type="evidence" value="ECO:0007669"/>
    <property type="project" value="TreeGrafter"/>
</dbReference>
<keyword evidence="1" id="KW-0723">Serine/threonine-protein kinase</keyword>
<dbReference type="InterPro" id="IPR011009">
    <property type="entry name" value="Kinase-like_dom_sf"/>
</dbReference>
<reference evidence="9" key="1">
    <citation type="submission" date="2022-11" db="EMBL/GenBank/DDBJ databases">
        <authorList>
            <person name="Petersen C."/>
        </authorList>
    </citation>
    <scope>NUCLEOTIDE SEQUENCE</scope>
    <source>
        <strain evidence="9">IBT 19713</strain>
    </source>
</reference>
<dbReference type="CDD" id="cd13118">
    <property type="entry name" value="POLO_box_1"/>
    <property type="match status" value="1"/>
</dbReference>
<dbReference type="Pfam" id="PF00069">
    <property type="entry name" value="Pkinase"/>
    <property type="match status" value="1"/>
</dbReference>
<dbReference type="Gene3D" id="3.30.200.20">
    <property type="entry name" value="Phosphorylase Kinase, domain 1"/>
    <property type="match status" value="1"/>
</dbReference>
<protein>
    <recommendedName>
        <fullName evidence="8">Protein kinase domain-containing protein</fullName>
    </recommendedName>
</protein>
<accession>A0A9W9P057</accession>
<dbReference type="FunFam" id="3.30.1120.30:FF:000004">
    <property type="entry name" value="Serine/threonine-protein kinase"/>
    <property type="match status" value="1"/>
</dbReference>
<dbReference type="CDD" id="cd14099">
    <property type="entry name" value="STKc_PLK"/>
    <property type="match status" value="1"/>
</dbReference>
<dbReference type="RefSeq" id="XP_058330857.1">
    <property type="nucleotide sequence ID" value="XM_058475117.1"/>
</dbReference>
<feature type="binding site" evidence="6">
    <location>
        <position position="89"/>
    </location>
    <ligand>
        <name>ATP</name>
        <dbReference type="ChEBI" id="CHEBI:30616"/>
    </ligand>
</feature>
<dbReference type="GO" id="GO:0000776">
    <property type="term" value="C:kinetochore"/>
    <property type="evidence" value="ECO:0007669"/>
    <property type="project" value="TreeGrafter"/>
</dbReference>
<organism evidence="9 10">
    <name type="scientific">Penicillium chermesinum</name>
    <dbReference type="NCBI Taxonomy" id="63820"/>
    <lineage>
        <taxon>Eukaryota</taxon>
        <taxon>Fungi</taxon>
        <taxon>Dikarya</taxon>
        <taxon>Ascomycota</taxon>
        <taxon>Pezizomycotina</taxon>
        <taxon>Eurotiomycetes</taxon>
        <taxon>Eurotiomycetidae</taxon>
        <taxon>Eurotiales</taxon>
        <taxon>Aspergillaceae</taxon>
        <taxon>Penicillium</taxon>
    </lineage>
</organism>
<dbReference type="Gene3D" id="3.30.1120.30">
    <property type="entry name" value="POLO box domain"/>
    <property type="match status" value="1"/>
</dbReference>
<evidence type="ECO:0000256" key="5">
    <source>
        <dbReference type="ARBA" id="ARBA00022840"/>
    </source>
</evidence>
<dbReference type="AlphaFoldDB" id="A0A9W9P057"/>
<gene>
    <name evidence="9" type="ORF">N7468_005821</name>
</gene>
<evidence type="ECO:0000259" key="8">
    <source>
        <dbReference type="PROSITE" id="PS50011"/>
    </source>
</evidence>
<dbReference type="GO" id="GO:0005524">
    <property type="term" value="F:ATP binding"/>
    <property type="evidence" value="ECO:0007669"/>
    <property type="project" value="UniProtKB-UniRule"/>
</dbReference>
<evidence type="ECO:0000256" key="7">
    <source>
        <dbReference type="SAM" id="MobiDB-lite"/>
    </source>
</evidence>
<dbReference type="FunFam" id="1.10.510.10:FF:000652">
    <property type="entry name" value="Serine/threonine-protein kinase"/>
    <property type="match status" value="1"/>
</dbReference>
<feature type="compositionally biased region" description="Basic and acidic residues" evidence="7">
    <location>
        <begin position="645"/>
        <end position="660"/>
    </location>
</feature>
<dbReference type="PROSITE" id="PS00107">
    <property type="entry name" value="PROTEIN_KINASE_ATP"/>
    <property type="match status" value="1"/>
</dbReference>
<dbReference type="InterPro" id="IPR033701">
    <property type="entry name" value="POLO_box_1"/>
</dbReference>
<dbReference type="GO" id="GO:0007052">
    <property type="term" value="P:mitotic spindle organization"/>
    <property type="evidence" value="ECO:0007669"/>
    <property type="project" value="TreeGrafter"/>
</dbReference>
<feature type="domain" description="Protein kinase" evidence="8">
    <location>
        <begin position="60"/>
        <end position="321"/>
    </location>
</feature>
<keyword evidence="4" id="KW-0418">Kinase</keyword>
<reference evidence="9" key="2">
    <citation type="journal article" date="2023" name="IMA Fungus">
        <title>Comparative genomic study of the Penicillium genus elucidates a diverse pangenome and 15 lateral gene transfer events.</title>
        <authorList>
            <person name="Petersen C."/>
            <person name="Sorensen T."/>
            <person name="Nielsen M.R."/>
            <person name="Sondergaard T.E."/>
            <person name="Sorensen J.L."/>
            <person name="Fitzpatrick D.A."/>
            <person name="Frisvad J.C."/>
            <person name="Nielsen K.L."/>
        </authorList>
    </citation>
    <scope>NUCLEOTIDE SEQUENCE</scope>
    <source>
        <strain evidence="9">IBT 19713</strain>
    </source>
</reference>
<evidence type="ECO:0000256" key="1">
    <source>
        <dbReference type="ARBA" id="ARBA00022527"/>
    </source>
</evidence>
<evidence type="ECO:0000313" key="10">
    <source>
        <dbReference type="Proteomes" id="UP001150941"/>
    </source>
</evidence>